<feature type="transmembrane region" description="Helical" evidence="2">
    <location>
        <begin position="59"/>
        <end position="77"/>
    </location>
</feature>
<feature type="transmembrane region" description="Helical" evidence="2">
    <location>
        <begin position="400"/>
        <end position="425"/>
    </location>
</feature>
<evidence type="ECO:0000256" key="1">
    <source>
        <dbReference type="ARBA" id="ARBA00009617"/>
    </source>
</evidence>
<evidence type="ECO:0000313" key="3">
    <source>
        <dbReference type="EMBL" id="HCB76479.1"/>
    </source>
</evidence>
<feature type="transmembrane region" description="Helical" evidence="2">
    <location>
        <begin position="294"/>
        <end position="316"/>
    </location>
</feature>
<dbReference type="InterPro" id="IPR036259">
    <property type="entry name" value="MFS_trans_sf"/>
</dbReference>
<dbReference type="GO" id="GO:0005886">
    <property type="term" value="C:plasma membrane"/>
    <property type="evidence" value="ECO:0007669"/>
    <property type="project" value="TreeGrafter"/>
</dbReference>
<feature type="transmembrane region" description="Helical" evidence="2">
    <location>
        <begin position="445"/>
        <end position="466"/>
    </location>
</feature>
<accession>A0A3D0WD66</accession>
<dbReference type="Pfam" id="PF13347">
    <property type="entry name" value="MFS_2"/>
    <property type="match status" value="1"/>
</dbReference>
<feature type="transmembrane region" description="Helical" evidence="2">
    <location>
        <begin position="328"/>
        <end position="349"/>
    </location>
</feature>
<keyword evidence="2" id="KW-0472">Membrane</keyword>
<dbReference type="PANTHER" id="PTHR11328">
    <property type="entry name" value="MAJOR FACILITATOR SUPERFAMILY DOMAIN-CONTAINING PROTEIN"/>
    <property type="match status" value="1"/>
</dbReference>
<dbReference type="PANTHER" id="PTHR11328:SF24">
    <property type="entry name" value="MAJOR FACILITATOR SUPERFAMILY (MFS) PROFILE DOMAIN-CONTAINING PROTEIN"/>
    <property type="match status" value="1"/>
</dbReference>
<name>A0A3D0WD66_9SPHN</name>
<evidence type="ECO:0000256" key="2">
    <source>
        <dbReference type="SAM" id="Phobius"/>
    </source>
</evidence>
<comment type="caution">
    <text evidence="3">The sequence shown here is derived from an EMBL/GenBank/DDBJ whole genome shotgun (WGS) entry which is preliminary data.</text>
</comment>
<sequence>MSDEIPDARSGDRAALPPVRRVATATTLAYGFGAVAYGVKDNGFGTFLLLFYNQVMGLPSAQVGFVVMCALLLDAVIDPMIGVASDRTRSRWGRRHPWMYAAALPIALGWVALWNPPALSSGWTLAWLFGAAVVVRTAVSAYEVPSQALTPELTADYDERTRITAYRYIFGWTGGLLMLLAAYQLFLVPEAGQTNGLLNREGYRGFAIAGAIAMFVAITVSAIGTHREIRRLPRPAIEPGGLGTAFRELASAMKNRPFLILMAAGLFAYTNQGISFALSNYLYTFVWKFETATFAWLAAVLFAGVVIAFVGAPALARTIGKPRAAASMIAAAGLLQATPFALRLAGIFPEPGEPAMLPILFAIYTLNTAVSVGTAILGASMMADVVEHSEVRTGKRSEGVFFAGAFFVQKCTSGIGIFVSGLILAAVGFPEGAKPGQVGADTLDWLTILFAGTYLILSFSAAWLFLHFPFGAAEHRARVEALAASD</sequence>
<protein>
    <submittedName>
        <fullName evidence="3">Sodium:melibiose symporter</fullName>
    </submittedName>
</protein>
<evidence type="ECO:0000313" key="4">
    <source>
        <dbReference type="Proteomes" id="UP000262699"/>
    </source>
</evidence>
<dbReference type="Gene3D" id="1.20.1250.20">
    <property type="entry name" value="MFS general substrate transporter like domains"/>
    <property type="match status" value="1"/>
</dbReference>
<comment type="similarity">
    <text evidence="1">Belongs to the sodium:galactoside symporter (TC 2.A.2) family.</text>
</comment>
<dbReference type="GO" id="GO:0008643">
    <property type="term" value="P:carbohydrate transport"/>
    <property type="evidence" value="ECO:0007669"/>
    <property type="project" value="InterPro"/>
</dbReference>
<gene>
    <name evidence="3" type="ORF">DEP91_09955</name>
</gene>
<dbReference type="SUPFAM" id="SSF103473">
    <property type="entry name" value="MFS general substrate transporter"/>
    <property type="match status" value="1"/>
</dbReference>
<feature type="transmembrane region" description="Helical" evidence="2">
    <location>
        <begin position="355"/>
        <end position="379"/>
    </location>
</feature>
<dbReference type="AlphaFoldDB" id="A0A3D0WD66"/>
<feature type="transmembrane region" description="Helical" evidence="2">
    <location>
        <begin position="122"/>
        <end position="144"/>
    </location>
</feature>
<dbReference type="InterPro" id="IPR039672">
    <property type="entry name" value="MFS_2"/>
</dbReference>
<keyword evidence="2" id="KW-1133">Transmembrane helix</keyword>
<reference evidence="3 4" key="1">
    <citation type="journal article" date="2018" name="Nat. Biotechnol.">
        <title>A standardized bacterial taxonomy based on genome phylogeny substantially revises the tree of life.</title>
        <authorList>
            <person name="Parks D.H."/>
            <person name="Chuvochina M."/>
            <person name="Waite D.W."/>
            <person name="Rinke C."/>
            <person name="Skarshewski A."/>
            <person name="Chaumeil P.A."/>
            <person name="Hugenholtz P."/>
        </authorList>
    </citation>
    <scope>NUCLEOTIDE SEQUENCE [LARGE SCALE GENOMIC DNA]</scope>
    <source>
        <strain evidence="3">UBA9015</strain>
    </source>
</reference>
<proteinExistence type="inferred from homology"/>
<organism evidence="3 4">
    <name type="scientific">Sphingomonas bacterium</name>
    <dbReference type="NCBI Taxonomy" id="1895847"/>
    <lineage>
        <taxon>Bacteria</taxon>
        <taxon>Pseudomonadati</taxon>
        <taxon>Pseudomonadota</taxon>
        <taxon>Alphaproteobacteria</taxon>
        <taxon>Sphingomonadales</taxon>
        <taxon>Sphingomonadaceae</taxon>
        <taxon>Sphingomonas</taxon>
    </lineage>
</organism>
<dbReference type="EMBL" id="DOYJ01000275">
    <property type="protein sequence ID" value="HCB76479.1"/>
    <property type="molecule type" value="Genomic_DNA"/>
</dbReference>
<keyword evidence="2" id="KW-0812">Transmembrane</keyword>
<feature type="transmembrane region" description="Helical" evidence="2">
    <location>
        <begin position="258"/>
        <end position="282"/>
    </location>
</feature>
<feature type="transmembrane region" description="Helical" evidence="2">
    <location>
        <begin position="98"/>
        <end position="116"/>
    </location>
</feature>
<dbReference type="Proteomes" id="UP000262699">
    <property type="component" value="Unassembled WGS sequence"/>
</dbReference>
<feature type="transmembrane region" description="Helical" evidence="2">
    <location>
        <begin position="165"/>
        <end position="186"/>
    </location>
</feature>
<feature type="transmembrane region" description="Helical" evidence="2">
    <location>
        <begin position="206"/>
        <end position="224"/>
    </location>
</feature>
<dbReference type="GO" id="GO:0015293">
    <property type="term" value="F:symporter activity"/>
    <property type="evidence" value="ECO:0007669"/>
    <property type="project" value="InterPro"/>
</dbReference>